<dbReference type="Proteomes" id="UP000238348">
    <property type="component" value="Chromosome"/>
</dbReference>
<dbReference type="EMBL" id="CP012673">
    <property type="protein sequence ID" value="AUX48858.1"/>
    <property type="molecule type" value="Genomic_DNA"/>
</dbReference>
<evidence type="ECO:0000313" key="2">
    <source>
        <dbReference type="EMBL" id="AUX48858.1"/>
    </source>
</evidence>
<gene>
    <name evidence="2" type="ORF">SOCE26_104010</name>
</gene>
<dbReference type="RefSeq" id="WP_104986648.1">
    <property type="nucleotide sequence ID" value="NZ_CP012673.1"/>
</dbReference>
<feature type="compositionally biased region" description="Low complexity" evidence="1">
    <location>
        <begin position="133"/>
        <end position="153"/>
    </location>
</feature>
<name>A0A2L0FB73_SORCE</name>
<protein>
    <submittedName>
        <fullName evidence="2">Uncharacterized protein</fullName>
    </submittedName>
</protein>
<dbReference type="AlphaFoldDB" id="A0A2L0FB73"/>
<feature type="region of interest" description="Disordered" evidence="1">
    <location>
        <begin position="124"/>
        <end position="183"/>
    </location>
</feature>
<evidence type="ECO:0000313" key="3">
    <source>
        <dbReference type="Proteomes" id="UP000238348"/>
    </source>
</evidence>
<proteinExistence type="predicted"/>
<sequence>MTAEPLLAPGGLRIRNKNNNTTIGFAFTEPTPMGQLQRWILWQVPGEYTLEKWTPVQGFSLEQHWKAWAKKKRVSAWSEDPQAGLWVENGFYVVARSVRATQLSALKGAFVDAGSRVARRDAGAAGLTDHAESGAPAAGAAARRAEDAAPGSAKPVRAAQERQGRPGVGLGNPGIKDIATPDPDPIPQLVVGDRCIYVEQSQDLRGRCMGLGYPEKLSTFFETTECWLLYPGYQAAGGSGVKTVISLKGWKGIKTADQWNDLVSTEFTAGCAHETTTCSWYHGAAPPPPDFL</sequence>
<evidence type="ECO:0000256" key="1">
    <source>
        <dbReference type="SAM" id="MobiDB-lite"/>
    </source>
</evidence>
<accession>A0A2L0FB73</accession>
<reference evidence="2 3" key="1">
    <citation type="submission" date="2015-09" db="EMBL/GenBank/DDBJ databases">
        <title>Sorangium comparison.</title>
        <authorList>
            <person name="Zaburannyi N."/>
            <person name="Bunk B."/>
            <person name="Overmann J."/>
            <person name="Mueller R."/>
        </authorList>
    </citation>
    <scope>NUCLEOTIDE SEQUENCE [LARGE SCALE GENOMIC DNA]</scope>
    <source>
        <strain evidence="2 3">So ce26</strain>
    </source>
</reference>
<organism evidence="2 3">
    <name type="scientific">Sorangium cellulosum</name>
    <name type="common">Polyangium cellulosum</name>
    <dbReference type="NCBI Taxonomy" id="56"/>
    <lineage>
        <taxon>Bacteria</taxon>
        <taxon>Pseudomonadati</taxon>
        <taxon>Myxococcota</taxon>
        <taxon>Polyangia</taxon>
        <taxon>Polyangiales</taxon>
        <taxon>Polyangiaceae</taxon>
        <taxon>Sorangium</taxon>
    </lineage>
</organism>